<dbReference type="FunFam" id="2.40.50.140:FF:000043">
    <property type="entry name" value="DNA-directed RNA polymerase II subunit RPB7"/>
    <property type="match status" value="1"/>
</dbReference>
<dbReference type="InterPro" id="IPR008429">
    <property type="entry name" value="CLPTM1"/>
</dbReference>
<dbReference type="SUPFAM" id="SSF88798">
    <property type="entry name" value="N-terminal, heterodimerisation domain of RBP7 (RpoE)"/>
    <property type="match status" value="1"/>
</dbReference>
<dbReference type="SUPFAM" id="SSF50249">
    <property type="entry name" value="Nucleic acid-binding proteins"/>
    <property type="match status" value="1"/>
</dbReference>
<dbReference type="Gene3D" id="2.40.50.140">
    <property type="entry name" value="Nucleic acid-binding proteins"/>
    <property type="match status" value="1"/>
</dbReference>
<evidence type="ECO:0000256" key="1">
    <source>
        <dbReference type="ARBA" id="ARBA00004123"/>
    </source>
</evidence>
<feature type="domain" description="S1 motif" evidence="15">
    <location>
        <begin position="79"/>
        <end position="158"/>
    </location>
</feature>
<evidence type="ECO:0000256" key="3">
    <source>
        <dbReference type="ARBA" id="ARBA00009307"/>
    </source>
</evidence>
<comment type="caution">
    <text evidence="17">The sequence shown here is derived from an EMBL/GenBank/DDBJ whole genome shotgun (WGS) entry which is preliminary data.</text>
</comment>
<dbReference type="Pfam" id="PF05602">
    <property type="entry name" value="CLPTM1"/>
    <property type="match status" value="1"/>
</dbReference>
<evidence type="ECO:0000256" key="9">
    <source>
        <dbReference type="ARBA" id="ARBA00023136"/>
    </source>
</evidence>
<dbReference type="OrthoDB" id="378564at2759"/>
<accession>A0A6S7GKH5</accession>
<dbReference type="InterPro" id="IPR005576">
    <property type="entry name" value="Rpb7-like_N"/>
</dbReference>
<dbReference type="PANTHER" id="PTHR21347:SF14">
    <property type="entry name" value="LIPID SCRAMBLASE CLPTM1-RELATED"/>
    <property type="match status" value="1"/>
</dbReference>
<evidence type="ECO:0000256" key="4">
    <source>
        <dbReference type="ARBA" id="ARBA00009310"/>
    </source>
</evidence>
<feature type="transmembrane region" description="Helical" evidence="14">
    <location>
        <begin position="507"/>
        <end position="527"/>
    </location>
</feature>
<reference evidence="17" key="1">
    <citation type="submission" date="2020-04" db="EMBL/GenBank/DDBJ databases">
        <authorList>
            <person name="Alioto T."/>
            <person name="Alioto T."/>
            <person name="Gomez Garrido J."/>
        </authorList>
    </citation>
    <scope>NUCLEOTIDE SEQUENCE</scope>
    <source>
        <strain evidence="17">A484AB</strain>
    </source>
</reference>
<evidence type="ECO:0000256" key="8">
    <source>
        <dbReference type="ARBA" id="ARBA00022989"/>
    </source>
</evidence>
<proteinExistence type="inferred from homology"/>
<feature type="compositionally biased region" description="Polar residues" evidence="13">
    <location>
        <begin position="773"/>
        <end position="784"/>
    </location>
</feature>
<dbReference type="Gene3D" id="3.30.1490.120">
    <property type="entry name" value="RNA polymerase Rpb7-like, N-terminal domain"/>
    <property type="match status" value="1"/>
</dbReference>
<dbReference type="PANTHER" id="PTHR21347">
    <property type="entry name" value="CLEFT LIP AND PALATE ASSOCIATED TRANSMEMBRANE PROTEIN-RELATED"/>
    <property type="match status" value="1"/>
</dbReference>
<dbReference type="FunFam" id="3.30.1490.120:FF:000001">
    <property type="entry name" value="DNA-directed RNA polymerase II subunit RPB7"/>
    <property type="match status" value="1"/>
</dbReference>
<keyword evidence="9 14" id="KW-0472">Membrane</keyword>
<dbReference type="EMBL" id="CACRXK020001544">
    <property type="protein sequence ID" value="CAB3989746.1"/>
    <property type="molecule type" value="Genomic_DNA"/>
</dbReference>
<evidence type="ECO:0000256" key="7">
    <source>
        <dbReference type="ARBA" id="ARBA00022692"/>
    </source>
</evidence>
<sequence>MFFHISLEHEILLHPRYFGPNLLQTVKQKLFTEVEGTCTGKYGFIIAVTTIDNIGVGAIQPGRGFVVYPVKYKAIVFRPFKGEVLDAVVTQVNKVGLFTDIGPLSCFISRHSIPPDMKFDPQSNPPCYKTEEEDVVIQQHDEIRLRIVGTRVDANDIFAIGSLMDDFLGVVWCYINGTGGAKFTLVMAWDQHHRSLRTEQPEQQQQPQESVWKTILTRLFVFWLISQFFKSRQSNTNQTGIRSSRNLFPLGTSVDLWVYLSPEEEIFRDQSQVEDKKLIWFLKELKVGNWTSGPNNDGSHSFHYQVKTSMEMQNNGSLYLHAFITKSGSPPNPHQPGYKKQDVVGKIRLMTVYRKRRIHKTKNLLTGAAEIQSDAKIGDKNTPIELISYWHPNLTINLLDDQTQWTKGSVPSPLDEVIEFDNETGSYYPVMYLNDYWNYFSDYMPVNETTKVLDLYLTYAPLSLFKWQMFESQRMRKKWFAVLGDEFQDSEDDQDSMKKTMAETSPYLLALTVIVSLVHSVFEFLAFKNDIQFWRSRKSLEGLSVRSVFFNVFQSVIVLLYIWDNEANIVVIISCFVGLVIEIWKIHKVVDVTIDRENPLFGLIPRIKITDKQSYTQSATRHYDTLAFKYLSWLLFPLLFGYSIYSLFYQEHKGWYSWVLSMLYGFLLTFGFIMMTPQLFINYKMKSVAHLPWRMLTYKALNTFIDDLFAFIIKMPTLYRLGCLRDDVIFFIYLYQKWIYPIDYKRVNEFGVSGDDLQQFDSNGVLVKTDETQAIGTSNESSENGEVHAKSE</sequence>
<keyword evidence="10" id="KW-0804">Transcription</keyword>
<dbReference type="CDD" id="cd04462">
    <property type="entry name" value="S1_RNAPII_Rpb7"/>
    <property type="match status" value="1"/>
</dbReference>
<feature type="transmembrane region" description="Helical" evidence="14">
    <location>
        <begin position="548"/>
        <end position="563"/>
    </location>
</feature>
<dbReference type="GO" id="GO:0006351">
    <property type="term" value="P:DNA-templated transcription"/>
    <property type="evidence" value="ECO:0007669"/>
    <property type="project" value="InterPro"/>
</dbReference>
<organism evidence="17 18">
    <name type="scientific">Paramuricea clavata</name>
    <name type="common">Red gorgonian</name>
    <name type="synonym">Violescent sea-whip</name>
    <dbReference type="NCBI Taxonomy" id="317549"/>
    <lineage>
        <taxon>Eukaryota</taxon>
        <taxon>Metazoa</taxon>
        <taxon>Cnidaria</taxon>
        <taxon>Anthozoa</taxon>
        <taxon>Octocorallia</taxon>
        <taxon>Malacalcyonacea</taxon>
        <taxon>Plexauridae</taxon>
        <taxon>Paramuricea</taxon>
    </lineage>
</organism>
<evidence type="ECO:0000256" key="14">
    <source>
        <dbReference type="SAM" id="Phobius"/>
    </source>
</evidence>
<evidence type="ECO:0000256" key="2">
    <source>
        <dbReference type="ARBA" id="ARBA00004141"/>
    </source>
</evidence>
<protein>
    <recommendedName>
        <fullName evidence="5">DNA-directed RNA polymerase II subunit RPB7</fullName>
    </recommendedName>
    <alternativeName>
        <fullName evidence="12">DNA-directed RNA polymerase II subunit rpb7</fullName>
    </alternativeName>
</protein>
<name>A0A6S7GKH5_PARCT</name>
<feature type="region of interest" description="Disordered" evidence="13">
    <location>
        <begin position="773"/>
        <end position="792"/>
    </location>
</feature>
<dbReference type="GO" id="GO:0012505">
    <property type="term" value="C:endomembrane system"/>
    <property type="evidence" value="ECO:0007669"/>
    <property type="project" value="TreeGrafter"/>
</dbReference>
<dbReference type="InterPro" id="IPR012340">
    <property type="entry name" value="NA-bd_OB-fold"/>
</dbReference>
<dbReference type="GO" id="GO:0016020">
    <property type="term" value="C:membrane"/>
    <property type="evidence" value="ECO:0007669"/>
    <property type="project" value="UniProtKB-SubCell"/>
</dbReference>
<dbReference type="CDD" id="cd04329">
    <property type="entry name" value="RNAP_II_Rpb7_N"/>
    <property type="match status" value="1"/>
</dbReference>
<comment type="similarity">
    <text evidence="4">Belongs to the CLPTM1 family.</text>
</comment>
<evidence type="ECO:0000256" key="5">
    <source>
        <dbReference type="ARBA" id="ARBA00015928"/>
    </source>
</evidence>
<gene>
    <name evidence="17" type="ORF">PACLA_8A085204</name>
</gene>
<evidence type="ECO:0000256" key="13">
    <source>
        <dbReference type="SAM" id="MobiDB-lite"/>
    </source>
</evidence>
<keyword evidence="11" id="KW-0539">Nucleus</keyword>
<dbReference type="Pfam" id="PF00575">
    <property type="entry name" value="S1"/>
    <property type="match status" value="1"/>
</dbReference>
<feature type="transmembrane region" description="Helical" evidence="14">
    <location>
        <begin position="630"/>
        <end position="649"/>
    </location>
</feature>
<evidence type="ECO:0000259" key="16">
    <source>
        <dbReference type="Pfam" id="PF03876"/>
    </source>
</evidence>
<evidence type="ECO:0000256" key="11">
    <source>
        <dbReference type="ARBA" id="ARBA00023242"/>
    </source>
</evidence>
<dbReference type="GO" id="GO:0003676">
    <property type="term" value="F:nucleic acid binding"/>
    <property type="evidence" value="ECO:0007669"/>
    <property type="project" value="InterPro"/>
</dbReference>
<dbReference type="GO" id="GO:0000428">
    <property type="term" value="C:DNA-directed RNA polymerase complex"/>
    <property type="evidence" value="ECO:0007669"/>
    <property type="project" value="UniProtKB-KW"/>
</dbReference>
<feature type="transmembrane region" description="Helical" evidence="14">
    <location>
        <begin position="569"/>
        <end position="586"/>
    </location>
</feature>
<feature type="domain" description="RNA polymerase Rpb7-like N-terminal" evidence="16">
    <location>
        <begin position="10"/>
        <end position="64"/>
    </location>
</feature>
<keyword evidence="8 14" id="KW-1133">Transmembrane helix</keyword>
<keyword evidence="18" id="KW-1185">Reference proteome</keyword>
<comment type="subcellular location">
    <subcellularLocation>
        <location evidence="2">Membrane</location>
        <topology evidence="2">Multi-pass membrane protein</topology>
    </subcellularLocation>
    <subcellularLocation>
        <location evidence="1">Nucleus</location>
    </subcellularLocation>
</comment>
<comment type="similarity">
    <text evidence="3">Belongs to the eukaryotic RPB7/RPC8 RNA polymerase subunit family.</text>
</comment>
<dbReference type="InterPro" id="IPR003029">
    <property type="entry name" value="S1_domain"/>
</dbReference>
<dbReference type="AlphaFoldDB" id="A0A6S7GKH5"/>
<dbReference type="Proteomes" id="UP001152795">
    <property type="component" value="Unassembled WGS sequence"/>
</dbReference>
<evidence type="ECO:0000313" key="17">
    <source>
        <dbReference type="EMBL" id="CAB3989746.1"/>
    </source>
</evidence>
<dbReference type="InterPro" id="IPR036898">
    <property type="entry name" value="RNA_pol_Rpb7-like_N_sf"/>
</dbReference>
<feature type="transmembrane region" description="Helical" evidence="14">
    <location>
        <begin position="655"/>
        <end position="676"/>
    </location>
</feature>
<evidence type="ECO:0000313" key="18">
    <source>
        <dbReference type="Proteomes" id="UP001152795"/>
    </source>
</evidence>
<evidence type="ECO:0000259" key="15">
    <source>
        <dbReference type="Pfam" id="PF00575"/>
    </source>
</evidence>
<dbReference type="GO" id="GO:0005634">
    <property type="term" value="C:nucleus"/>
    <property type="evidence" value="ECO:0007669"/>
    <property type="project" value="UniProtKB-SubCell"/>
</dbReference>
<evidence type="ECO:0000256" key="10">
    <source>
        <dbReference type="ARBA" id="ARBA00023163"/>
    </source>
</evidence>
<evidence type="ECO:0000256" key="6">
    <source>
        <dbReference type="ARBA" id="ARBA00022478"/>
    </source>
</evidence>
<keyword evidence="7 14" id="KW-0812">Transmembrane</keyword>
<keyword evidence="6" id="KW-0240">DNA-directed RNA polymerase</keyword>
<evidence type="ECO:0000256" key="12">
    <source>
        <dbReference type="ARBA" id="ARBA00073912"/>
    </source>
</evidence>
<dbReference type="Pfam" id="PF03876">
    <property type="entry name" value="SHS2_Rpb7-N"/>
    <property type="match status" value="1"/>
</dbReference>